<dbReference type="PROSITE" id="PS51257">
    <property type="entry name" value="PROKAR_LIPOPROTEIN"/>
    <property type="match status" value="1"/>
</dbReference>
<accession>A0A0L6UMW2</accession>
<name>A0A0L6UMW2_9BASI</name>
<dbReference type="AlphaFoldDB" id="A0A0L6UMW2"/>
<dbReference type="OrthoDB" id="2502788at2759"/>
<sequence>MIVSKYVPIGNQAWKLPGARETRAQVWGSAALVACMRCAGLSHQNVFFSETVLLDLNWIPAIIGMTTQPSQTQISPIPYEQIMIPSSCAMIIGFASGATTAGKLAGYQFMVENLHRLPQTSASWFFFQKTKNYKVILGGFKGGLKTGAKLGSWTAAFCSLKEAFTLLPPLEHRKSLAGALSGLNIALGASLFYRLRPALSPHRLLLGTLMGLCAGLAEDVKAHLEEISPTPL</sequence>
<evidence type="ECO:0000313" key="1">
    <source>
        <dbReference type="EMBL" id="KNZ49853.1"/>
    </source>
</evidence>
<comment type="caution">
    <text evidence="1">The sequence shown here is derived from an EMBL/GenBank/DDBJ whole genome shotgun (WGS) entry which is preliminary data.</text>
</comment>
<dbReference type="PANTHER" id="PTHR37852">
    <property type="entry name" value="YALI0B21208P"/>
    <property type="match status" value="1"/>
</dbReference>
<reference evidence="1 2" key="1">
    <citation type="submission" date="2015-08" db="EMBL/GenBank/DDBJ databases">
        <title>Next Generation Sequencing and Analysis of the Genome of Puccinia sorghi L Schw, the Causal Agent of Maize Common Rust.</title>
        <authorList>
            <person name="Rochi L."/>
            <person name="Burguener G."/>
            <person name="Darino M."/>
            <person name="Turjanski A."/>
            <person name="Kreff E."/>
            <person name="Dieguez M.J."/>
            <person name="Sacco F."/>
        </authorList>
    </citation>
    <scope>NUCLEOTIDE SEQUENCE [LARGE SCALE GENOMIC DNA]</scope>
    <source>
        <strain evidence="1 2">RO10H11247</strain>
    </source>
</reference>
<evidence type="ECO:0000313" key="2">
    <source>
        <dbReference type="Proteomes" id="UP000037035"/>
    </source>
</evidence>
<dbReference type="Proteomes" id="UP000037035">
    <property type="component" value="Unassembled WGS sequence"/>
</dbReference>
<organism evidence="1 2">
    <name type="scientific">Puccinia sorghi</name>
    <dbReference type="NCBI Taxonomy" id="27349"/>
    <lineage>
        <taxon>Eukaryota</taxon>
        <taxon>Fungi</taxon>
        <taxon>Dikarya</taxon>
        <taxon>Basidiomycota</taxon>
        <taxon>Pucciniomycotina</taxon>
        <taxon>Pucciniomycetes</taxon>
        <taxon>Pucciniales</taxon>
        <taxon>Pucciniaceae</taxon>
        <taxon>Puccinia</taxon>
    </lineage>
</organism>
<proteinExistence type="predicted"/>
<protein>
    <submittedName>
        <fullName evidence="1">Uncharacterized protein</fullName>
    </submittedName>
</protein>
<dbReference type="EMBL" id="LAVV01009878">
    <property type="protein sequence ID" value="KNZ49853.1"/>
    <property type="molecule type" value="Genomic_DNA"/>
</dbReference>
<dbReference type="VEuPathDB" id="FungiDB:VP01_473g5"/>
<keyword evidence="2" id="KW-1185">Reference proteome</keyword>
<dbReference type="STRING" id="27349.A0A0L6UMW2"/>
<dbReference type="PANTHER" id="PTHR37852:SF1">
    <property type="entry name" value="HIG1 DOMAIN-CONTAINING PROTEIN"/>
    <property type="match status" value="1"/>
</dbReference>
<gene>
    <name evidence="1" type="ORF">VP01_473g5</name>
</gene>